<dbReference type="InterPro" id="IPR010870">
    <property type="entry name" value="Porin_O/P"/>
</dbReference>
<evidence type="ECO:0000313" key="1">
    <source>
        <dbReference type="EMBL" id="SFM66395.1"/>
    </source>
</evidence>
<organism evidence="1 2">
    <name type="scientific">Flavobacterium succinicans</name>
    <dbReference type="NCBI Taxonomy" id="29536"/>
    <lineage>
        <taxon>Bacteria</taxon>
        <taxon>Pseudomonadati</taxon>
        <taxon>Bacteroidota</taxon>
        <taxon>Flavobacteriia</taxon>
        <taxon>Flavobacteriales</taxon>
        <taxon>Flavobacteriaceae</taxon>
        <taxon>Flavobacterium</taxon>
    </lineage>
</organism>
<sequence>MKIQYFIVLLFFWWCNSGYGQQIQKQTTEGVLLVPDSLRSIIPIKKQGLLKDTDIIFHTRFGLDSYSNNAEHMLTNFKGSQLRIEFKGKIHEKIHFRFRERFTQEPIPGNLDNISTAVDIAFLKIDVTPRTHLTVGKLFADWGGYEFDFNPLDIMQYNDILQNSDAFLVGAGIGHTNANKQHYFSFQVLNSRTRTFEEIYGQYIPPGIQPVANPLAFVGNWRGSMFKGKWQTTYSYSFFNEASAAAKMHYFVLGNKLQWDKFLLYYDFHYSREGLDRKGIISRIIIPKYNYAATDVRYIENWIRGEYLVTPKLSFILTLMNSNHRWNDNPDPEGNQLLSRSFGYIPTIEYLPFKNLYLRFFACFVGRTFNYTSYAETTFGAKDYSTGQFSIGVVAPINVL</sequence>
<reference evidence="2" key="1">
    <citation type="submission" date="2016-10" db="EMBL/GenBank/DDBJ databases">
        <authorList>
            <person name="Varghese N."/>
            <person name="Submissions S."/>
        </authorList>
    </citation>
    <scope>NUCLEOTIDE SEQUENCE [LARGE SCALE GENOMIC DNA]</scope>
    <source>
        <strain evidence="2">DSM 4002</strain>
    </source>
</reference>
<dbReference type="Proteomes" id="UP000182961">
    <property type="component" value="Unassembled WGS sequence"/>
</dbReference>
<dbReference type="eggNOG" id="COG3637">
    <property type="taxonomic scope" value="Bacteria"/>
</dbReference>
<gene>
    <name evidence="1" type="ORF">SAMN05444143_101928</name>
</gene>
<protein>
    <submittedName>
        <fullName evidence="1">Phosphate-selective porin O and P</fullName>
    </submittedName>
</protein>
<evidence type="ECO:0000313" key="2">
    <source>
        <dbReference type="Proteomes" id="UP000182961"/>
    </source>
</evidence>
<dbReference type="AlphaFoldDB" id="A0A1I4SPN0"/>
<proteinExistence type="predicted"/>
<name>A0A1I4SPN0_9FLAO</name>
<dbReference type="RefSeq" id="WP_024982469.1">
    <property type="nucleotide sequence ID" value="NZ_CBCRUM010000007.1"/>
</dbReference>
<dbReference type="Pfam" id="PF07396">
    <property type="entry name" value="Porin_O_P"/>
    <property type="match status" value="1"/>
</dbReference>
<keyword evidence="2" id="KW-1185">Reference proteome</keyword>
<accession>A0A1I4SPN0</accession>
<dbReference type="EMBL" id="FOUT01000001">
    <property type="protein sequence ID" value="SFM66395.1"/>
    <property type="molecule type" value="Genomic_DNA"/>
</dbReference>